<dbReference type="EMBL" id="SAYB01000006">
    <property type="protein sequence ID" value="TXJ35972.1"/>
    <property type="molecule type" value="Genomic_DNA"/>
</dbReference>
<keyword evidence="1" id="KW-0812">Transmembrane</keyword>
<dbReference type="AlphaFoldDB" id="A0A5C8EH31"/>
<accession>A0A5C8EH31</accession>
<proteinExistence type="predicted"/>
<gene>
    <name evidence="2" type="ORF">EPJ78_08245</name>
</gene>
<keyword evidence="1" id="KW-0472">Membrane</keyword>
<evidence type="ECO:0000313" key="3">
    <source>
        <dbReference type="Proteomes" id="UP000322814"/>
    </source>
</evidence>
<protein>
    <submittedName>
        <fullName evidence="2">Uncharacterized protein</fullName>
    </submittedName>
</protein>
<evidence type="ECO:0000313" key="2">
    <source>
        <dbReference type="EMBL" id="TXJ35972.1"/>
    </source>
</evidence>
<feature type="transmembrane region" description="Helical" evidence="1">
    <location>
        <begin position="59"/>
        <end position="81"/>
    </location>
</feature>
<evidence type="ECO:0000256" key="1">
    <source>
        <dbReference type="SAM" id="Phobius"/>
    </source>
</evidence>
<reference evidence="2 3" key="1">
    <citation type="journal article" date="1992" name="Lakartidningen">
        <title>[Penicillin V and not amoxicillin is the first choice preparation in acute otitis].</title>
        <authorList>
            <person name="Kamme C."/>
            <person name="Lundgren K."/>
            <person name="Prellner K."/>
        </authorList>
    </citation>
    <scope>NUCLEOTIDE SEQUENCE [LARGE SCALE GENOMIC DNA]</scope>
    <source>
        <strain evidence="2 3">PC4580III</strain>
    </source>
</reference>
<name>A0A5C8EH31_9SPIR</name>
<sequence length="86" mass="9254">MSVAKNLKEKYSYMEVVIVSQDGNLKIYANTFGVKVKTLQEFKNDNPKIFDNNINIPEIIGAVTGAVGIIGLIGAGVAAVISKIKK</sequence>
<organism evidence="2 3">
    <name type="scientific">Brachyspira aalborgi</name>
    <dbReference type="NCBI Taxonomy" id="29522"/>
    <lineage>
        <taxon>Bacteria</taxon>
        <taxon>Pseudomonadati</taxon>
        <taxon>Spirochaetota</taxon>
        <taxon>Spirochaetia</taxon>
        <taxon>Brachyspirales</taxon>
        <taxon>Brachyspiraceae</taxon>
        <taxon>Brachyspira</taxon>
    </lineage>
</organism>
<comment type="caution">
    <text evidence="2">The sequence shown here is derived from an EMBL/GenBank/DDBJ whole genome shotgun (WGS) entry which is preliminary data.</text>
</comment>
<dbReference type="Proteomes" id="UP000322814">
    <property type="component" value="Unassembled WGS sequence"/>
</dbReference>
<keyword evidence="1" id="KW-1133">Transmembrane helix</keyword>